<name>A0ABM8UFL7_9GAMM</name>
<evidence type="ECO:0000256" key="1">
    <source>
        <dbReference type="ARBA" id="ARBA00022801"/>
    </source>
</evidence>
<dbReference type="CDD" id="cd00431">
    <property type="entry name" value="cysteine_hydrolases"/>
    <property type="match status" value="1"/>
</dbReference>
<feature type="domain" description="Isochorismatase-like" evidence="2">
    <location>
        <begin position="15"/>
        <end position="179"/>
    </location>
</feature>
<dbReference type="EMBL" id="OU015430">
    <property type="protein sequence ID" value="CAG4973361.1"/>
    <property type="molecule type" value="Genomic_DNA"/>
</dbReference>
<accession>A0ABM8UFL7</accession>
<proteinExistence type="predicted"/>
<protein>
    <submittedName>
        <fullName evidence="3">Peroxyureidoacrylate/ureidoacrylate amidohydrolase RutB</fullName>
        <ecNumber evidence="3">3.5.1.110</ecNumber>
    </submittedName>
</protein>
<dbReference type="SUPFAM" id="SSF52499">
    <property type="entry name" value="Isochorismatase-like hydrolases"/>
    <property type="match status" value="1"/>
</dbReference>
<evidence type="ECO:0000259" key="2">
    <source>
        <dbReference type="Pfam" id="PF00857"/>
    </source>
</evidence>
<dbReference type="InterPro" id="IPR036380">
    <property type="entry name" value="Isochorismatase-like_sf"/>
</dbReference>
<dbReference type="Proteomes" id="UP000680116">
    <property type="component" value="Chromosome"/>
</dbReference>
<evidence type="ECO:0000313" key="4">
    <source>
        <dbReference type="Proteomes" id="UP000680116"/>
    </source>
</evidence>
<dbReference type="GO" id="GO:0016787">
    <property type="term" value="F:hydrolase activity"/>
    <property type="evidence" value="ECO:0007669"/>
    <property type="project" value="UniProtKB-KW"/>
</dbReference>
<gene>
    <name evidence="3" type="primary">rutB</name>
    <name evidence="3" type="ORF">LYB30171_01437</name>
</gene>
<dbReference type="PANTHER" id="PTHR43540:SF6">
    <property type="entry name" value="ISOCHORISMATASE-LIKE DOMAIN-CONTAINING PROTEIN"/>
    <property type="match status" value="1"/>
</dbReference>
<keyword evidence="4" id="KW-1185">Reference proteome</keyword>
<sequence>MATASRRRKAETGGTALLIVDMINPLDFEGGKAMRPQAAEAAPRIATLKQRLKREGVPVVYVNDNFMHWQVDFSALVAICQHDGSLGAELARCLPPEPDDYFVLKPKHSGFFDTPLAILLAKLGAKRLVITGVAADGCVLTTATDAHMREFAVHVPRDCVASISPQRTERALALMKDSMKIDVRTARYARA</sequence>
<reference evidence="3 4" key="1">
    <citation type="submission" date="2021-04" db="EMBL/GenBank/DDBJ databases">
        <authorList>
            <person name="Rodrigo-Torres L."/>
            <person name="Arahal R. D."/>
            <person name="Lucena T."/>
        </authorList>
    </citation>
    <scope>NUCLEOTIDE SEQUENCE [LARGE SCALE GENOMIC DNA]</scope>
    <source>
        <strain evidence="3 4">CECT 30171</strain>
    </source>
</reference>
<dbReference type="InterPro" id="IPR050272">
    <property type="entry name" value="Isochorismatase-like_hydrls"/>
</dbReference>
<keyword evidence="1 3" id="KW-0378">Hydrolase</keyword>
<dbReference type="Pfam" id="PF00857">
    <property type="entry name" value="Isochorismatase"/>
    <property type="match status" value="1"/>
</dbReference>
<organism evidence="3 4">
    <name type="scientific">Novilysobacter luteus</name>
    <dbReference type="NCBI Taxonomy" id="2822368"/>
    <lineage>
        <taxon>Bacteria</taxon>
        <taxon>Pseudomonadati</taxon>
        <taxon>Pseudomonadota</taxon>
        <taxon>Gammaproteobacteria</taxon>
        <taxon>Lysobacterales</taxon>
        <taxon>Lysobacteraceae</taxon>
        <taxon>Novilysobacter</taxon>
    </lineage>
</organism>
<evidence type="ECO:0000313" key="3">
    <source>
        <dbReference type="EMBL" id="CAG4973361.1"/>
    </source>
</evidence>
<dbReference type="InterPro" id="IPR000868">
    <property type="entry name" value="Isochorismatase-like_dom"/>
</dbReference>
<dbReference type="EC" id="3.5.1.110" evidence="3"/>
<dbReference type="Gene3D" id="3.40.50.850">
    <property type="entry name" value="Isochorismatase-like"/>
    <property type="match status" value="1"/>
</dbReference>
<dbReference type="PANTHER" id="PTHR43540">
    <property type="entry name" value="PEROXYUREIDOACRYLATE/UREIDOACRYLATE AMIDOHYDROLASE-RELATED"/>
    <property type="match status" value="1"/>
</dbReference>